<comment type="caution">
    <text evidence="2">The sequence shown here is derived from an EMBL/GenBank/DDBJ whole genome shotgun (WGS) entry which is preliminary data.</text>
</comment>
<sequence>MTNEKKSPSIFVTVIDDILTSSPELGTQNVGQAQGVYVASSADGSTQMMAFTAVMGGAEYGNSLNFFGVYRIGSTRSRLSVLEALANLRMLVASLPHTSWSACHRWCRDTA</sequence>
<organism evidence="2 3">
    <name type="scientific">Anisodus tanguticus</name>
    <dbReference type="NCBI Taxonomy" id="243964"/>
    <lineage>
        <taxon>Eukaryota</taxon>
        <taxon>Viridiplantae</taxon>
        <taxon>Streptophyta</taxon>
        <taxon>Embryophyta</taxon>
        <taxon>Tracheophyta</taxon>
        <taxon>Spermatophyta</taxon>
        <taxon>Magnoliopsida</taxon>
        <taxon>eudicotyledons</taxon>
        <taxon>Gunneridae</taxon>
        <taxon>Pentapetalae</taxon>
        <taxon>asterids</taxon>
        <taxon>lamiids</taxon>
        <taxon>Solanales</taxon>
        <taxon>Solanaceae</taxon>
        <taxon>Solanoideae</taxon>
        <taxon>Hyoscyameae</taxon>
        <taxon>Anisodus</taxon>
    </lineage>
</organism>
<name>A0AAE1RK26_9SOLA</name>
<reference evidence="2" key="1">
    <citation type="submission" date="2023-12" db="EMBL/GenBank/DDBJ databases">
        <title>Genome assembly of Anisodus tanguticus.</title>
        <authorList>
            <person name="Wang Y.-J."/>
        </authorList>
    </citation>
    <scope>NUCLEOTIDE SEQUENCE</scope>
    <source>
        <strain evidence="2">KB-2021</strain>
        <tissue evidence="2">Leaf</tissue>
    </source>
</reference>
<comment type="similarity">
    <text evidence="1">Belongs to the plant dirigent protein family.</text>
</comment>
<dbReference type="PANTHER" id="PTHR46215">
    <property type="entry name" value="DIRIGENT PROTEIN 24-RELATED"/>
    <property type="match status" value="1"/>
</dbReference>
<accession>A0AAE1RK26</accession>
<keyword evidence="3" id="KW-1185">Reference proteome</keyword>
<dbReference type="GO" id="GO:0048046">
    <property type="term" value="C:apoplast"/>
    <property type="evidence" value="ECO:0007669"/>
    <property type="project" value="UniProtKB-SubCell"/>
</dbReference>
<dbReference type="AlphaFoldDB" id="A0AAE1RK26"/>
<proteinExistence type="inferred from homology"/>
<keyword evidence="1" id="KW-0052">Apoplast</keyword>
<comment type="subcellular location">
    <subcellularLocation>
        <location evidence="1">Secreted</location>
        <location evidence="1">Extracellular space</location>
        <location evidence="1">Apoplast</location>
    </subcellularLocation>
</comment>
<dbReference type="EMBL" id="JAVYJV010000014">
    <property type="protein sequence ID" value="KAK4353780.1"/>
    <property type="molecule type" value="Genomic_DNA"/>
</dbReference>
<dbReference type="Pfam" id="PF03018">
    <property type="entry name" value="Dirigent"/>
    <property type="match status" value="1"/>
</dbReference>
<dbReference type="InterPro" id="IPR004265">
    <property type="entry name" value="Dirigent"/>
</dbReference>
<keyword evidence="1" id="KW-0964">Secreted</keyword>
<evidence type="ECO:0000313" key="3">
    <source>
        <dbReference type="Proteomes" id="UP001291623"/>
    </source>
</evidence>
<gene>
    <name evidence="2" type="ORF">RND71_025974</name>
</gene>
<dbReference type="Proteomes" id="UP001291623">
    <property type="component" value="Unassembled WGS sequence"/>
</dbReference>
<evidence type="ECO:0000256" key="1">
    <source>
        <dbReference type="RuleBase" id="RU363099"/>
    </source>
</evidence>
<protein>
    <recommendedName>
        <fullName evidence="1">Dirigent protein</fullName>
    </recommendedName>
</protein>
<evidence type="ECO:0000313" key="2">
    <source>
        <dbReference type="EMBL" id="KAK4353780.1"/>
    </source>
</evidence>
<dbReference type="PANTHER" id="PTHR46215:SF1">
    <property type="entry name" value="DIRIGENT PROTEIN 18"/>
    <property type="match status" value="1"/>
</dbReference>
<comment type="function">
    <text evidence="1">Dirigent proteins impart stereoselectivity on the phenoxy radical-coupling reaction, yielding optically active lignans from two molecules of coniferyl alcohol in the biosynthesis of lignans, flavonolignans, and alkaloids and thus plays a central role in plant secondary metabolism.</text>
</comment>
<comment type="subunit">
    <text evidence="1">Homodimer.</text>
</comment>